<dbReference type="Gene3D" id="1.10.1520.10">
    <property type="entry name" value="Ribonuclease III domain"/>
    <property type="match status" value="1"/>
</dbReference>
<dbReference type="SUPFAM" id="SSF69065">
    <property type="entry name" value="RNase III domain-like"/>
    <property type="match status" value="1"/>
</dbReference>
<dbReference type="SMART" id="SM00358">
    <property type="entry name" value="DSRM"/>
    <property type="match status" value="1"/>
</dbReference>
<evidence type="ECO:0000256" key="8">
    <source>
        <dbReference type="HAMAP-Rule" id="MF_00104"/>
    </source>
</evidence>
<dbReference type="InterPro" id="IPR014720">
    <property type="entry name" value="dsRBD_dom"/>
</dbReference>
<feature type="domain" description="DRBM" evidence="10">
    <location>
        <begin position="178"/>
        <end position="246"/>
    </location>
</feature>
<comment type="cofactor">
    <cofactor evidence="8">
        <name>Mg(2+)</name>
        <dbReference type="ChEBI" id="CHEBI:18420"/>
    </cofactor>
</comment>
<dbReference type="SUPFAM" id="SSF54768">
    <property type="entry name" value="dsRNA-binding domain-like"/>
    <property type="match status" value="1"/>
</dbReference>
<accession>A0ABT3WIC8</accession>
<dbReference type="PROSITE" id="PS00517">
    <property type="entry name" value="RNASE_3_1"/>
    <property type="match status" value="1"/>
</dbReference>
<evidence type="ECO:0000313" key="13">
    <source>
        <dbReference type="Proteomes" id="UP001165576"/>
    </source>
</evidence>
<dbReference type="CDD" id="cd10845">
    <property type="entry name" value="DSRM_RNAse_III_family"/>
    <property type="match status" value="1"/>
</dbReference>
<keyword evidence="8" id="KW-0699">rRNA-binding</keyword>
<comment type="caution">
    <text evidence="12">The sequence shown here is derived from an EMBL/GenBank/DDBJ whole genome shotgun (WGS) entry which is preliminary data.</text>
</comment>
<comment type="similarity">
    <text evidence="2">Belongs to the ribonuclease III family.</text>
</comment>
<sequence length="252" mass="27661">MMTRDEAVRHVEAKLEHRFSDPALLHEALTHRSAVPRRQGGRSRGKQKGRPATKTPRGQGSNERLEFVGDRVLGLLMAEWLFERYPEEQEGALGARHAHLVSRPVLARIAEGIDLSEAIQIAQHEESAGIRALASVMADAMEALLGALYLDAGLDPARHVVRRLWDQDIEKSGQPHKEPKTLLQEFLLGRGEALPQYELTSADGPSHAPVFCVEVRALGETGIGRAGSKRLAESAAATDLLKKIGQEKTERA</sequence>
<dbReference type="InterPro" id="IPR036389">
    <property type="entry name" value="RNase_III_sf"/>
</dbReference>
<feature type="compositionally biased region" description="Basic residues" evidence="9">
    <location>
        <begin position="39"/>
        <end position="51"/>
    </location>
</feature>
<comment type="function">
    <text evidence="8">Digests double-stranded RNA. Involved in the processing of primary rRNA transcript to yield the immediate precursors to the large and small rRNAs (23S and 16S). Processes some mRNAs, and tRNAs when they are encoded in the rRNA operon. Processes pre-crRNA and tracrRNA of type II CRISPR loci if present in the organism.</text>
</comment>
<evidence type="ECO:0000256" key="2">
    <source>
        <dbReference type="ARBA" id="ARBA00010183"/>
    </source>
</evidence>
<protein>
    <recommendedName>
        <fullName evidence="8">Ribonuclease 3</fullName>
        <ecNumber evidence="8">3.1.26.3</ecNumber>
    </recommendedName>
    <alternativeName>
        <fullName evidence="8">Ribonuclease III</fullName>
        <shortName evidence="8">RNase III</shortName>
    </alternativeName>
</protein>
<dbReference type="InterPro" id="IPR000999">
    <property type="entry name" value="RNase_III_dom"/>
</dbReference>
<dbReference type="Pfam" id="PF14622">
    <property type="entry name" value="Ribonucleas_3_3"/>
    <property type="match status" value="1"/>
</dbReference>
<keyword evidence="8" id="KW-0698">rRNA processing</keyword>
<dbReference type="Gene3D" id="3.30.160.20">
    <property type="match status" value="1"/>
</dbReference>
<feature type="domain" description="RNase III" evidence="11">
    <location>
        <begin position="8"/>
        <end position="153"/>
    </location>
</feature>
<dbReference type="InterPro" id="IPR011907">
    <property type="entry name" value="RNase_III"/>
</dbReference>
<dbReference type="SMART" id="SM00535">
    <property type="entry name" value="RIBOc"/>
    <property type="match status" value="1"/>
</dbReference>
<evidence type="ECO:0000313" key="12">
    <source>
        <dbReference type="EMBL" id="MCX5617383.1"/>
    </source>
</evidence>
<evidence type="ECO:0000256" key="9">
    <source>
        <dbReference type="SAM" id="MobiDB-lite"/>
    </source>
</evidence>
<keyword evidence="3 8" id="KW-0507">mRNA processing</keyword>
<feature type="active site" evidence="8">
    <location>
        <position position="142"/>
    </location>
</feature>
<dbReference type="NCBIfam" id="TIGR02191">
    <property type="entry name" value="RNaseIII"/>
    <property type="match status" value="1"/>
</dbReference>
<reference evidence="12" key="1">
    <citation type="submission" date="2022-07" db="EMBL/GenBank/DDBJ databases">
        <title>Bombella genomes.</title>
        <authorList>
            <person name="Harer L."/>
            <person name="Styblova S."/>
            <person name="Ehrmann M."/>
        </authorList>
    </citation>
    <scope>NUCLEOTIDE SEQUENCE</scope>
    <source>
        <strain evidence="12">TMW 2.2543</strain>
    </source>
</reference>
<evidence type="ECO:0000259" key="11">
    <source>
        <dbReference type="PROSITE" id="PS50142"/>
    </source>
</evidence>
<comment type="subcellular location">
    <subcellularLocation>
        <location evidence="8">Cytoplasm</location>
    </subcellularLocation>
</comment>
<evidence type="ECO:0000256" key="7">
    <source>
        <dbReference type="ARBA" id="ARBA00022884"/>
    </source>
</evidence>
<dbReference type="PROSITE" id="PS50137">
    <property type="entry name" value="DS_RBD"/>
    <property type="match status" value="1"/>
</dbReference>
<dbReference type="PANTHER" id="PTHR11207">
    <property type="entry name" value="RIBONUCLEASE III"/>
    <property type="match status" value="1"/>
</dbReference>
<keyword evidence="7 8" id="KW-0694">RNA-binding</keyword>
<evidence type="ECO:0000256" key="1">
    <source>
        <dbReference type="ARBA" id="ARBA00000109"/>
    </source>
</evidence>
<evidence type="ECO:0000256" key="6">
    <source>
        <dbReference type="ARBA" id="ARBA00022801"/>
    </source>
</evidence>
<evidence type="ECO:0000256" key="3">
    <source>
        <dbReference type="ARBA" id="ARBA00022664"/>
    </source>
</evidence>
<comment type="catalytic activity">
    <reaction evidence="1 8">
        <text>Endonucleolytic cleavage to 5'-phosphomonoester.</text>
        <dbReference type="EC" id="3.1.26.3"/>
    </reaction>
</comment>
<feature type="binding site" evidence="8">
    <location>
        <position position="66"/>
    </location>
    <ligand>
        <name>Mg(2+)</name>
        <dbReference type="ChEBI" id="CHEBI:18420"/>
    </ligand>
</feature>
<feature type="binding site" evidence="8">
    <location>
        <position position="142"/>
    </location>
    <ligand>
        <name>Mg(2+)</name>
        <dbReference type="ChEBI" id="CHEBI:18420"/>
    </ligand>
</feature>
<keyword evidence="8" id="KW-0819">tRNA processing</keyword>
<dbReference type="Proteomes" id="UP001165576">
    <property type="component" value="Unassembled WGS sequence"/>
</dbReference>
<dbReference type="PROSITE" id="PS50142">
    <property type="entry name" value="RNASE_3_2"/>
    <property type="match status" value="1"/>
</dbReference>
<comment type="subunit">
    <text evidence="8">Homodimer.</text>
</comment>
<name>A0ABT3WIC8_9PROT</name>
<evidence type="ECO:0000256" key="5">
    <source>
        <dbReference type="ARBA" id="ARBA00022759"/>
    </source>
</evidence>
<keyword evidence="4 8" id="KW-0540">Nuclease</keyword>
<dbReference type="EC" id="3.1.26.3" evidence="8"/>
<feature type="region of interest" description="Disordered" evidence="9">
    <location>
        <begin position="30"/>
        <end position="63"/>
    </location>
</feature>
<dbReference type="EMBL" id="JANIDY010000001">
    <property type="protein sequence ID" value="MCX5617383.1"/>
    <property type="molecule type" value="Genomic_DNA"/>
</dbReference>
<dbReference type="RefSeq" id="WP_266115877.1">
    <property type="nucleotide sequence ID" value="NZ_JANIDY010000001.1"/>
</dbReference>
<organism evidence="12 13">
    <name type="scientific">Bombella pluederhausensis</name>
    <dbReference type="NCBI Taxonomy" id="2967336"/>
    <lineage>
        <taxon>Bacteria</taxon>
        <taxon>Pseudomonadati</taxon>
        <taxon>Pseudomonadota</taxon>
        <taxon>Alphaproteobacteria</taxon>
        <taxon>Acetobacterales</taxon>
        <taxon>Acetobacteraceae</taxon>
        <taxon>Bombella</taxon>
    </lineage>
</organism>
<keyword evidence="6 8" id="KW-0378">Hydrolase</keyword>
<keyword evidence="8" id="KW-0479">Metal-binding</keyword>
<evidence type="ECO:0000259" key="10">
    <source>
        <dbReference type="PROSITE" id="PS50137"/>
    </source>
</evidence>
<keyword evidence="5 8" id="KW-0255">Endonuclease</keyword>
<keyword evidence="8" id="KW-0460">Magnesium</keyword>
<feature type="active site" evidence="8">
    <location>
        <position position="70"/>
    </location>
</feature>
<dbReference type="CDD" id="cd00593">
    <property type="entry name" value="RIBOc"/>
    <property type="match status" value="1"/>
</dbReference>
<gene>
    <name evidence="8 12" type="primary">rnc</name>
    <name evidence="12" type="ORF">NQF86_01665</name>
</gene>
<proteinExistence type="inferred from homology"/>
<dbReference type="HAMAP" id="MF_00104">
    <property type="entry name" value="RNase_III"/>
    <property type="match status" value="1"/>
</dbReference>
<dbReference type="PANTHER" id="PTHR11207:SF0">
    <property type="entry name" value="RIBONUCLEASE 3"/>
    <property type="match status" value="1"/>
</dbReference>
<keyword evidence="8" id="KW-0963">Cytoplasm</keyword>
<dbReference type="GO" id="GO:0004525">
    <property type="term" value="F:ribonuclease III activity"/>
    <property type="evidence" value="ECO:0007669"/>
    <property type="project" value="UniProtKB-EC"/>
</dbReference>
<dbReference type="Pfam" id="PF00035">
    <property type="entry name" value="dsrm"/>
    <property type="match status" value="1"/>
</dbReference>
<evidence type="ECO:0000256" key="4">
    <source>
        <dbReference type="ARBA" id="ARBA00022722"/>
    </source>
</evidence>
<keyword evidence="13" id="KW-1185">Reference proteome</keyword>
<feature type="binding site" evidence="8">
    <location>
        <position position="139"/>
    </location>
    <ligand>
        <name>Mg(2+)</name>
        <dbReference type="ChEBI" id="CHEBI:18420"/>
    </ligand>
</feature>